<accession>A0AAV9GYW1</accession>
<evidence type="ECO:0000256" key="1">
    <source>
        <dbReference type="SAM" id="MobiDB-lite"/>
    </source>
</evidence>
<protein>
    <submittedName>
        <fullName evidence="2">Uncharacterized protein</fullName>
    </submittedName>
</protein>
<dbReference type="AlphaFoldDB" id="A0AAV9GYW1"/>
<reference evidence="2" key="1">
    <citation type="journal article" date="2023" name="Mol. Phylogenet. Evol.">
        <title>Genome-scale phylogeny and comparative genomics of the fungal order Sordariales.</title>
        <authorList>
            <person name="Hensen N."/>
            <person name="Bonometti L."/>
            <person name="Westerberg I."/>
            <person name="Brannstrom I.O."/>
            <person name="Guillou S."/>
            <person name="Cros-Aarteil S."/>
            <person name="Calhoun S."/>
            <person name="Haridas S."/>
            <person name="Kuo A."/>
            <person name="Mondo S."/>
            <person name="Pangilinan J."/>
            <person name="Riley R."/>
            <person name="LaButti K."/>
            <person name="Andreopoulos B."/>
            <person name="Lipzen A."/>
            <person name="Chen C."/>
            <person name="Yan M."/>
            <person name="Daum C."/>
            <person name="Ng V."/>
            <person name="Clum A."/>
            <person name="Steindorff A."/>
            <person name="Ohm R.A."/>
            <person name="Martin F."/>
            <person name="Silar P."/>
            <person name="Natvig D.O."/>
            <person name="Lalanne C."/>
            <person name="Gautier V."/>
            <person name="Ament-Velasquez S.L."/>
            <person name="Kruys A."/>
            <person name="Hutchinson M.I."/>
            <person name="Powell A.J."/>
            <person name="Barry K."/>
            <person name="Miller A.N."/>
            <person name="Grigoriev I.V."/>
            <person name="Debuchy R."/>
            <person name="Gladieux P."/>
            <person name="Hiltunen Thoren M."/>
            <person name="Johannesson H."/>
        </authorList>
    </citation>
    <scope>NUCLEOTIDE SEQUENCE</scope>
    <source>
        <strain evidence="2">PSN243</strain>
    </source>
</reference>
<feature type="region of interest" description="Disordered" evidence="1">
    <location>
        <begin position="60"/>
        <end position="95"/>
    </location>
</feature>
<sequence>MEVVIGLPTRMTCIKDPIFPHTALNYYKKQSYLAQQQVSEIKSGQLSLLASLLAVPIAGGSARRRGQPGHNMESDGWKLGRTYVGSTDRPPKKTTTLRTPVLSGRHKLRPADWAATTAAGKCSYRTGREAGKAFSKNNLFGLWASRRDNAKHRTSEVLSSALMHSCKVRATPPRPNHRALLQMRWPRLHQPPCRVGQAAVPAAKRVFGEIVVALVVRRSVHSGWCYFANMFGMASRLGEKHLGTSECKCRGF</sequence>
<evidence type="ECO:0000313" key="2">
    <source>
        <dbReference type="EMBL" id="KAK4453207.1"/>
    </source>
</evidence>
<organism evidence="2 3">
    <name type="scientific">Podospora aff. communis PSN243</name>
    <dbReference type="NCBI Taxonomy" id="3040156"/>
    <lineage>
        <taxon>Eukaryota</taxon>
        <taxon>Fungi</taxon>
        <taxon>Dikarya</taxon>
        <taxon>Ascomycota</taxon>
        <taxon>Pezizomycotina</taxon>
        <taxon>Sordariomycetes</taxon>
        <taxon>Sordariomycetidae</taxon>
        <taxon>Sordariales</taxon>
        <taxon>Podosporaceae</taxon>
        <taxon>Podospora</taxon>
    </lineage>
</organism>
<reference evidence="2" key="2">
    <citation type="submission" date="2023-05" db="EMBL/GenBank/DDBJ databases">
        <authorList>
            <consortium name="Lawrence Berkeley National Laboratory"/>
            <person name="Steindorff A."/>
            <person name="Hensen N."/>
            <person name="Bonometti L."/>
            <person name="Westerberg I."/>
            <person name="Brannstrom I.O."/>
            <person name="Guillou S."/>
            <person name="Cros-Aarteil S."/>
            <person name="Calhoun S."/>
            <person name="Haridas S."/>
            <person name="Kuo A."/>
            <person name="Mondo S."/>
            <person name="Pangilinan J."/>
            <person name="Riley R."/>
            <person name="Labutti K."/>
            <person name="Andreopoulos B."/>
            <person name="Lipzen A."/>
            <person name="Chen C."/>
            <person name="Yanf M."/>
            <person name="Daum C."/>
            <person name="Ng V."/>
            <person name="Clum A."/>
            <person name="Ohm R."/>
            <person name="Martin F."/>
            <person name="Silar P."/>
            <person name="Natvig D."/>
            <person name="Lalanne C."/>
            <person name="Gautier V."/>
            <person name="Ament-Velasquez S.L."/>
            <person name="Kruys A."/>
            <person name="Hutchinson M.I."/>
            <person name="Powell A.J."/>
            <person name="Barry K."/>
            <person name="Miller A.N."/>
            <person name="Grigoriev I.V."/>
            <person name="Debuchy R."/>
            <person name="Gladieux P."/>
            <person name="Thoren M.H."/>
            <person name="Johannesson H."/>
        </authorList>
    </citation>
    <scope>NUCLEOTIDE SEQUENCE</scope>
    <source>
        <strain evidence="2">PSN243</strain>
    </source>
</reference>
<proteinExistence type="predicted"/>
<dbReference type="EMBL" id="MU865921">
    <property type="protein sequence ID" value="KAK4453207.1"/>
    <property type="molecule type" value="Genomic_DNA"/>
</dbReference>
<evidence type="ECO:0000313" key="3">
    <source>
        <dbReference type="Proteomes" id="UP001321760"/>
    </source>
</evidence>
<keyword evidence="3" id="KW-1185">Reference proteome</keyword>
<comment type="caution">
    <text evidence="2">The sequence shown here is derived from an EMBL/GenBank/DDBJ whole genome shotgun (WGS) entry which is preliminary data.</text>
</comment>
<dbReference type="Proteomes" id="UP001321760">
    <property type="component" value="Unassembled WGS sequence"/>
</dbReference>
<gene>
    <name evidence="2" type="ORF">QBC34DRAFT_219235</name>
</gene>
<name>A0AAV9GYW1_9PEZI</name>